<name>A0A392P3B9_9FABA</name>
<organism evidence="1 2">
    <name type="scientific">Trifolium medium</name>
    <dbReference type="NCBI Taxonomy" id="97028"/>
    <lineage>
        <taxon>Eukaryota</taxon>
        <taxon>Viridiplantae</taxon>
        <taxon>Streptophyta</taxon>
        <taxon>Embryophyta</taxon>
        <taxon>Tracheophyta</taxon>
        <taxon>Spermatophyta</taxon>
        <taxon>Magnoliopsida</taxon>
        <taxon>eudicotyledons</taxon>
        <taxon>Gunneridae</taxon>
        <taxon>Pentapetalae</taxon>
        <taxon>rosids</taxon>
        <taxon>fabids</taxon>
        <taxon>Fabales</taxon>
        <taxon>Fabaceae</taxon>
        <taxon>Papilionoideae</taxon>
        <taxon>50 kb inversion clade</taxon>
        <taxon>NPAAA clade</taxon>
        <taxon>Hologalegina</taxon>
        <taxon>IRL clade</taxon>
        <taxon>Trifolieae</taxon>
        <taxon>Trifolium</taxon>
    </lineage>
</organism>
<dbReference type="AlphaFoldDB" id="A0A392P3B9"/>
<accession>A0A392P3B9</accession>
<keyword evidence="2" id="KW-1185">Reference proteome</keyword>
<evidence type="ECO:0000313" key="1">
    <source>
        <dbReference type="EMBL" id="MCI06551.1"/>
    </source>
</evidence>
<sequence length="98" mass="10874">MNRGCFNNAWVAKVAEDVDLYILCSIDRAASRSAWFFRIFPFFLSVDSVFVPSDVLCRGVNRGVAVPFLSLGSSLVEVRIDYGLLAKGILGPFLVFYS</sequence>
<comment type="caution">
    <text evidence="1">The sequence shown here is derived from an EMBL/GenBank/DDBJ whole genome shotgun (WGS) entry which is preliminary data.</text>
</comment>
<protein>
    <submittedName>
        <fullName evidence="1">Uncharacterized protein</fullName>
    </submittedName>
</protein>
<proteinExistence type="predicted"/>
<dbReference type="EMBL" id="LXQA010062227">
    <property type="protein sequence ID" value="MCI06551.1"/>
    <property type="molecule type" value="Genomic_DNA"/>
</dbReference>
<reference evidence="1 2" key="1">
    <citation type="journal article" date="2018" name="Front. Plant Sci.">
        <title>Red Clover (Trifolium pratense) and Zigzag Clover (T. medium) - A Picture of Genomic Similarities and Differences.</title>
        <authorList>
            <person name="Dluhosova J."/>
            <person name="Istvanek J."/>
            <person name="Nedelnik J."/>
            <person name="Repkova J."/>
        </authorList>
    </citation>
    <scope>NUCLEOTIDE SEQUENCE [LARGE SCALE GENOMIC DNA]</scope>
    <source>
        <strain evidence="2">cv. 10/8</strain>
        <tissue evidence="1">Leaf</tissue>
    </source>
</reference>
<dbReference type="Proteomes" id="UP000265520">
    <property type="component" value="Unassembled WGS sequence"/>
</dbReference>
<evidence type="ECO:0000313" key="2">
    <source>
        <dbReference type="Proteomes" id="UP000265520"/>
    </source>
</evidence>